<accession>A0A8S2F717</accession>
<proteinExistence type="predicted"/>
<protein>
    <submittedName>
        <fullName evidence="1">Uncharacterized protein</fullName>
    </submittedName>
</protein>
<evidence type="ECO:0000313" key="3">
    <source>
        <dbReference type="Proteomes" id="UP000677228"/>
    </source>
</evidence>
<dbReference type="EMBL" id="CAJOBA010045449">
    <property type="protein sequence ID" value="CAF4176994.1"/>
    <property type="molecule type" value="Genomic_DNA"/>
</dbReference>
<sequence>IHSLGSDNSLSHLSHRIISLVYDRSIELVKKAVSVGGVLLNDEIVSIEKCLDFITNTLQAANAATIMSSGDAEAAAVTDKIIREILLLNEYSINLFNTMVRKQ</sequence>
<comment type="caution">
    <text evidence="1">The sequence shown here is derived from an EMBL/GenBank/DDBJ whole genome shotgun (WGS) entry which is preliminary data.</text>
</comment>
<reference evidence="1" key="1">
    <citation type="submission" date="2021-02" db="EMBL/GenBank/DDBJ databases">
        <authorList>
            <person name="Nowell W R."/>
        </authorList>
    </citation>
    <scope>NUCLEOTIDE SEQUENCE</scope>
</reference>
<dbReference type="Proteomes" id="UP000677228">
    <property type="component" value="Unassembled WGS sequence"/>
</dbReference>
<name>A0A8S2F717_9BILA</name>
<organism evidence="1 3">
    <name type="scientific">Didymodactylos carnosus</name>
    <dbReference type="NCBI Taxonomy" id="1234261"/>
    <lineage>
        <taxon>Eukaryota</taxon>
        <taxon>Metazoa</taxon>
        <taxon>Spiralia</taxon>
        <taxon>Gnathifera</taxon>
        <taxon>Rotifera</taxon>
        <taxon>Eurotatoria</taxon>
        <taxon>Bdelloidea</taxon>
        <taxon>Philodinida</taxon>
        <taxon>Philodinidae</taxon>
        <taxon>Didymodactylos</taxon>
    </lineage>
</organism>
<evidence type="ECO:0000313" key="1">
    <source>
        <dbReference type="EMBL" id="CAF1367672.1"/>
    </source>
</evidence>
<feature type="non-terminal residue" evidence="1">
    <location>
        <position position="1"/>
    </location>
</feature>
<gene>
    <name evidence="1" type="ORF">OVA965_LOCUS31523</name>
    <name evidence="2" type="ORF">TMI583_LOCUS32354</name>
</gene>
<evidence type="ECO:0000313" key="2">
    <source>
        <dbReference type="EMBL" id="CAF4176994.1"/>
    </source>
</evidence>
<dbReference type="EMBL" id="CAJNOK010023788">
    <property type="protein sequence ID" value="CAF1367672.1"/>
    <property type="molecule type" value="Genomic_DNA"/>
</dbReference>
<dbReference type="Proteomes" id="UP000682733">
    <property type="component" value="Unassembled WGS sequence"/>
</dbReference>
<dbReference type="AlphaFoldDB" id="A0A8S2F717"/>